<evidence type="ECO:0000313" key="1">
    <source>
        <dbReference type="EMBL" id="GFD06405.1"/>
    </source>
</evidence>
<comment type="caution">
    <text evidence="1">The sequence shown here is derived from an EMBL/GenBank/DDBJ whole genome shotgun (WGS) entry which is preliminary data.</text>
</comment>
<gene>
    <name evidence="1" type="ORF">Tci_878374</name>
</gene>
<reference evidence="1" key="1">
    <citation type="journal article" date="2019" name="Sci. Rep.">
        <title>Draft genome of Tanacetum cinerariifolium, the natural source of mosquito coil.</title>
        <authorList>
            <person name="Yamashiro T."/>
            <person name="Shiraishi A."/>
            <person name="Satake H."/>
            <person name="Nakayama K."/>
        </authorList>
    </citation>
    <scope>NUCLEOTIDE SEQUENCE</scope>
</reference>
<organism evidence="1">
    <name type="scientific">Tanacetum cinerariifolium</name>
    <name type="common">Dalmatian daisy</name>
    <name type="synonym">Chrysanthemum cinerariifolium</name>
    <dbReference type="NCBI Taxonomy" id="118510"/>
    <lineage>
        <taxon>Eukaryota</taxon>
        <taxon>Viridiplantae</taxon>
        <taxon>Streptophyta</taxon>
        <taxon>Embryophyta</taxon>
        <taxon>Tracheophyta</taxon>
        <taxon>Spermatophyta</taxon>
        <taxon>Magnoliopsida</taxon>
        <taxon>eudicotyledons</taxon>
        <taxon>Gunneridae</taxon>
        <taxon>Pentapetalae</taxon>
        <taxon>asterids</taxon>
        <taxon>campanulids</taxon>
        <taxon>Asterales</taxon>
        <taxon>Asteraceae</taxon>
        <taxon>Asteroideae</taxon>
        <taxon>Anthemideae</taxon>
        <taxon>Anthemidinae</taxon>
        <taxon>Tanacetum</taxon>
    </lineage>
</organism>
<protein>
    <submittedName>
        <fullName evidence="1">Uncharacterized protein</fullName>
    </submittedName>
</protein>
<name>A0A699T7D4_TANCI</name>
<accession>A0A699T7D4</accession>
<dbReference type="AlphaFoldDB" id="A0A699T7D4"/>
<dbReference type="EMBL" id="BKCJ011224687">
    <property type="protein sequence ID" value="GFD06405.1"/>
    <property type="molecule type" value="Genomic_DNA"/>
</dbReference>
<sequence>MKSSDNVFMARKPLRFSRLATMDPPGDIMARTTPPKRCLTLVFIRPQSIVMPMTWSNLVTLINVRERFRNEMKCFKIPSKFLRFLTFGESISWGRSRLDEGTSIYLWLSITFRNGLTRKRSPPTTPKLFANF</sequence>
<proteinExistence type="predicted"/>